<dbReference type="PANTHER" id="PTHR43427:SF6">
    <property type="entry name" value="CHLORIDE CHANNEL PROTEIN CLC-E"/>
    <property type="match status" value="1"/>
</dbReference>
<dbReference type="SUPFAM" id="SSF81340">
    <property type="entry name" value="Clc chloride channel"/>
    <property type="match status" value="1"/>
</dbReference>
<keyword evidence="7" id="KW-0869">Chloride channel</keyword>
<dbReference type="EMBL" id="BMLX01000008">
    <property type="protein sequence ID" value="GGP23941.1"/>
    <property type="molecule type" value="Genomic_DNA"/>
</dbReference>
<accession>A0ABQ2PF84</accession>
<keyword evidence="9" id="KW-0407">Ion channel</keyword>
<keyword evidence="3 10" id="KW-0812">Transmembrane</keyword>
<evidence type="ECO:0000313" key="12">
    <source>
        <dbReference type="Proteomes" id="UP000637267"/>
    </source>
</evidence>
<reference evidence="12" key="1">
    <citation type="journal article" date="2019" name="Int. J. Syst. Evol. Microbiol.">
        <title>The Global Catalogue of Microorganisms (GCM) 10K type strain sequencing project: providing services to taxonomists for standard genome sequencing and annotation.</title>
        <authorList>
            <consortium name="The Broad Institute Genomics Platform"/>
            <consortium name="The Broad Institute Genome Sequencing Center for Infectious Disease"/>
            <person name="Wu L."/>
            <person name="Ma J."/>
        </authorList>
    </citation>
    <scope>NUCLEOTIDE SEQUENCE [LARGE SCALE GENOMIC DNA]</scope>
    <source>
        <strain evidence="12">CGMCC 1.8859</strain>
    </source>
</reference>
<keyword evidence="5" id="KW-0406">Ion transport</keyword>
<evidence type="ECO:0000256" key="6">
    <source>
        <dbReference type="ARBA" id="ARBA00023136"/>
    </source>
</evidence>
<feature type="transmembrane region" description="Helical" evidence="10">
    <location>
        <begin position="396"/>
        <end position="416"/>
    </location>
</feature>
<name>A0ABQ2PF84_9NEIS</name>
<keyword evidence="2" id="KW-0813">Transport</keyword>
<comment type="caution">
    <text evidence="11">The sequence shown here is derived from an EMBL/GenBank/DDBJ whole genome shotgun (WGS) entry which is preliminary data.</text>
</comment>
<evidence type="ECO:0000256" key="2">
    <source>
        <dbReference type="ARBA" id="ARBA00022448"/>
    </source>
</evidence>
<evidence type="ECO:0000256" key="10">
    <source>
        <dbReference type="SAM" id="Phobius"/>
    </source>
</evidence>
<dbReference type="Proteomes" id="UP000637267">
    <property type="component" value="Unassembled WGS sequence"/>
</dbReference>
<dbReference type="PANTHER" id="PTHR43427">
    <property type="entry name" value="CHLORIDE CHANNEL PROTEIN CLC-E"/>
    <property type="match status" value="1"/>
</dbReference>
<feature type="transmembrane region" description="Helical" evidence="10">
    <location>
        <begin position="203"/>
        <end position="224"/>
    </location>
</feature>
<dbReference type="Gene3D" id="1.10.3080.10">
    <property type="entry name" value="Clc chloride channel"/>
    <property type="match status" value="1"/>
</dbReference>
<feature type="transmembrane region" description="Helical" evidence="10">
    <location>
        <begin position="277"/>
        <end position="303"/>
    </location>
</feature>
<feature type="transmembrane region" description="Helical" evidence="10">
    <location>
        <begin position="164"/>
        <end position="188"/>
    </location>
</feature>
<evidence type="ECO:0000256" key="7">
    <source>
        <dbReference type="ARBA" id="ARBA00023173"/>
    </source>
</evidence>
<keyword evidence="4 10" id="KW-1133">Transmembrane helix</keyword>
<feature type="transmembrane region" description="Helical" evidence="10">
    <location>
        <begin position="21"/>
        <end position="41"/>
    </location>
</feature>
<keyword evidence="8" id="KW-0868">Chloride</keyword>
<protein>
    <recommendedName>
        <fullName evidence="13">Chloride channel protein</fullName>
    </recommendedName>
</protein>
<feature type="transmembrane region" description="Helical" evidence="10">
    <location>
        <begin position="236"/>
        <end position="257"/>
    </location>
</feature>
<organism evidence="11 12">
    <name type="scientific">Silvimonas iriomotensis</name>
    <dbReference type="NCBI Taxonomy" id="449662"/>
    <lineage>
        <taxon>Bacteria</taxon>
        <taxon>Pseudomonadati</taxon>
        <taxon>Pseudomonadota</taxon>
        <taxon>Betaproteobacteria</taxon>
        <taxon>Neisseriales</taxon>
        <taxon>Chitinibacteraceae</taxon>
        <taxon>Silvimonas</taxon>
    </lineage>
</organism>
<dbReference type="InterPro" id="IPR001807">
    <property type="entry name" value="ClC"/>
</dbReference>
<dbReference type="InterPro" id="IPR014743">
    <property type="entry name" value="Cl-channel_core"/>
</dbReference>
<evidence type="ECO:0008006" key="13">
    <source>
        <dbReference type="Google" id="ProtNLM"/>
    </source>
</evidence>
<keyword evidence="6 10" id="KW-0472">Membrane</keyword>
<evidence type="ECO:0000256" key="5">
    <source>
        <dbReference type="ARBA" id="ARBA00023065"/>
    </source>
</evidence>
<gene>
    <name evidence="11" type="ORF">GCM10010970_39410</name>
</gene>
<evidence type="ECO:0000256" key="3">
    <source>
        <dbReference type="ARBA" id="ARBA00022692"/>
    </source>
</evidence>
<evidence type="ECO:0000313" key="11">
    <source>
        <dbReference type="EMBL" id="GGP23941.1"/>
    </source>
</evidence>
<proteinExistence type="predicted"/>
<feature type="transmembrane region" description="Helical" evidence="10">
    <location>
        <begin position="339"/>
        <end position="359"/>
    </location>
</feature>
<feature type="transmembrane region" description="Helical" evidence="10">
    <location>
        <begin position="366"/>
        <end position="390"/>
    </location>
</feature>
<dbReference type="InterPro" id="IPR050368">
    <property type="entry name" value="ClC-type_chloride_channel"/>
</dbReference>
<dbReference type="PRINTS" id="PR00762">
    <property type="entry name" value="CLCHANNEL"/>
</dbReference>
<evidence type="ECO:0000256" key="8">
    <source>
        <dbReference type="ARBA" id="ARBA00023214"/>
    </source>
</evidence>
<feature type="transmembrane region" description="Helical" evidence="10">
    <location>
        <begin position="61"/>
        <end position="78"/>
    </location>
</feature>
<keyword evidence="12" id="KW-1185">Reference proteome</keyword>
<evidence type="ECO:0000256" key="9">
    <source>
        <dbReference type="ARBA" id="ARBA00023303"/>
    </source>
</evidence>
<dbReference type="RefSeq" id="WP_188706842.1">
    <property type="nucleotide sequence ID" value="NZ_BMLX01000008.1"/>
</dbReference>
<comment type="subcellular location">
    <subcellularLocation>
        <location evidence="1">Membrane</location>
        <topology evidence="1">Multi-pass membrane protein</topology>
    </subcellularLocation>
</comment>
<dbReference type="Pfam" id="PF00654">
    <property type="entry name" value="Voltage_CLC"/>
    <property type="match status" value="1"/>
</dbReference>
<sequence length="440" mass="46992">MKLRIIARRVLVRLKELPYRSRATLVFWFGAALVGLIAVLLAKAAEWAFLGFQHIFERWHWWPLLVLPIGGMGIRWLMSRLGQGAEGSGIPQAMAAIDVAENPPEAERLLSLRIAGIKFLGIVLGAGSGFVLGREGPTVQIGASIMYACRRFLPLADPVFQRQLILAGGAAGISAAFNTPLAGIVFAFEELARSVETETSGKLIGSVILAGIVSLALIGDYTYFGRIRVPDFEYSILPPLLLVAVTAGLIGGLFSWLCVHQSRWLPGRVLQWRSEHPYWFIALCGLAIALCGLVLPIYGSGAAETSAAIGGQGPLAWYYLPLKFVSLLATFLTGLPGGIFAPSLALGAGVGSWFTPLFAHSIEVKILAIGMVAMLAAVTRAPVTSAIIMIEMTDGHAMVISTLAAAMVASSVARIYRTNLYHDLAAGILKQMAVSSGSKH</sequence>
<evidence type="ECO:0000256" key="1">
    <source>
        <dbReference type="ARBA" id="ARBA00004141"/>
    </source>
</evidence>
<dbReference type="CDD" id="cd01034">
    <property type="entry name" value="EriC_like"/>
    <property type="match status" value="1"/>
</dbReference>
<evidence type="ECO:0000256" key="4">
    <source>
        <dbReference type="ARBA" id="ARBA00022989"/>
    </source>
</evidence>